<dbReference type="EC" id="2.9.1.1" evidence="1"/>
<protein>
    <submittedName>
        <fullName evidence="1">L-seryl-tRNA(Sec) selenium transferase</fullName>
        <ecNumber evidence="1">2.9.1.1</ecNumber>
    </submittedName>
</protein>
<evidence type="ECO:0000313" key="2">
    <source>
        <dbReference type="Proteomes" id="UP000401081"/>
    </source>
</evidence>
<organism evidence="1 2">
    <name type="scientific">Kluyvera cryocrescens</name>
    <name type="common">Kluyvera citrophila</name>
    <dbReference type="NCBI Taxonomy" id="580"/>
    <lineage>
        <taxon>Bacteria</taxon>
        <taxon>Pseudomonadati</taxon>
        <taxon>Pseudomonadota</taxon>
        <taxon>Gammaproteobacteria</taxon>
        <taxon>Enterobacterales</taxon>
        <taxon>Enterobacteriaceae</taxon>
        <taxon>Kluyvera</taxon>
    </lineage>
</organism>
<dbReference type="EMBL" id="CAADJD010000015">
    <property type="protein sequence ID" value="VFS61602.1"/>
    <property type="molecule type" value="Genomic_DNA"/>
</dbReference>
<keyword evidence="1" id="KW-0808">Transferase</keyword>
<keyword evidence="2" id="KW-1185">Reference proteome</keyword>
<name>A0A485AKR3_KLUCR</name>
<evidence type="ECO:0000313" key="1">
    <source>
        <dbReference type="EMBL" id="VFS61602.1"/>
    </source>
</evidence>
<dbReference type="AlphaFoldDB" id="A0A485AKR3"/>
<dbReference type="GO" id="GO:0004125">
    <property type="term" value="F:L-seryl-tRNA(Sec) selenium transferase activity"/>
    <property type="evidence" value="ECO:0007669"/>
    <property type="project" value="UniProtKB-EC"/>
</dbReference>
<dbReference type="Proteomes" id="UP000401081">
    <property type="component" value="Unassembled WGS sequence"/>
</dbReference>
<reference evidence="1 2" key="1">
    <citation type="submission" date="2019-03" db="EMBL/GenBank/DDBJ databases">
        <authorList>
            <consortium name="Pathogen Informatics"/>
        </authorList>
    </citation>
    <scope>NUCLEOTIDE SEQUENCE [LARGE SCALE GENOMIC DNA]</scope>
    <source>
        <strain evidence="1 2">NCTC12993</strain>
    </source>
</reference>
<proteinExistence type="predicted"/>
<gene>
    <name evidence="1" type="primary">selA_1</name>
    <name evidence="1" type="ORF">NCTC12993_01978</name>
</gene>
<accession>A0A485AKR3</accession>
<sequence>MFMVILQVVEQLRQMQEEARLSIREQQTLPAWCEHWAQETARRLQQDAQQRAAPGH</sequence>